<evidence type="ECO:0000259" key="1">
    <source>
        <dbReference type="Pfam" id="PF01609"/>
    </source>
</evidence>
<dbReference type="InterPro" id="IPR002559">
    <property type="entry name" value="Transposase_11"/>
</dbReference>
<protein>
    <submittedName>
        <fullName evidence="2">Transposase</fullName>
    </submittedName>
</protein>
<feature type="domain" description="Transposase IS4-like" evidence="1">
    <location>
        <begin position="110"/>
        <end position="281"/>
    </location>
</feature>
<dbReference type="EMBL" id="AZSP01000019">
    <property type="protein sequence ID" value="PVE13645.1"/>
    <property type="molecule type" value="Genomic_DNA"/>
</dbReference>
<dbReference type="OrthoDB" id="4962032at2"/>
<organism evidence="2 3">
    <name type="scientific">Streptomyces scopuliridis RB72</name>
    <dbReference type="NCBI Taxonomy" id="1440053"/>
    <lineage>
        <taxon>Bacteria</taxon>
        <taxon>Bacillati</taxon>
        <taxon>Actinomycetota</taxon>
        <taxon>Actinomycetes</taxon>
        <taxon>Kitasatosporales</taxon>
        <taxon>Streptomycetaceae</taxon>
        <taxon>Streptomyces</taxon>
    </lineage>
</organism>
<dbReference type="GO" id="GO:0004803">
    <property type="term" value="F:transposase activity"/>
    <property type="evidence" value="ECO:0007669"/>
    <property type="project" value="InterPro"/>
</dbReference>
<gene>
    <name evidence="2" type="ORF">Y717_14535</name>
</gene>
<reference evidence="2 3" key="1">
    <citation type="submission" date="2013-12" db="EMBL/GenBank/DDBJ databases">
        <title>Annotated genome of Streptomyces scopuliridis.</title>
        <authorList>
            <person name="Olson J.B."/>
        </authorList>
    </citation>
    <scope>NUCLEOTIDE SEQUENCE [LARGE SCALE GENOMIC DNA]</scope>
    <source>
        <strain evidence="2 3">RB72</strain>
    </source>
</reference>
<proteinExistence type="predicted"/>
<accession>A0A2T7TES1</accession>
<dbReference type="RefSeq" id="WP_030355828.1">
    <property type="nucleotide sequence ID" value="NZ_AZSP01000019.1"/>
</dbReference>
<keyword evidence="3" id="KW-1185">Reference proteome</keyword>
<evidence type="ECO:0000313" key="3">
    <source>
        <dbReference type="Proteomes" id="UP000245992"/>
    </source>
</evidence>
<comment type="caution">
    <text evidence="2">The sequence shown here is derived from an EMBL/GenBank/DDBJ whole genome shotgun (WGS) entry which is preliminary data.</text>
</comment>
<dbReference type="GO" id="GO:0003677">
    <property type="term" value="F:DNA binding"/>
    <property type="evidence" value="ECO:0007669"/>
    <property type="project" value="InterPro"/>
</dbReference>
<dbReference type="Pfam" id="PF01609">
    <property type="entry name" value="DDE_Tnp_1"/>
    <property type="match status" value="1"/>
</dbReference>
<name>A0A2T7TES1_9ACTN</name>
<dbReference type="AlphaFoldDB" id="A0A2T7TES1"/>
<dbReference type="NCBIfam" id="NF033520">
    <property type="entry name" value="transpos_IS982"/>
    <property type="match status" value="1"/>
</dbReference>
<sequence length="304" mass="34179">MKTNLDTLATALYARIDDKLKASPWLAPWRPATGIAPTLSDAELVTLAVMSALLGCTSERRWLRRAGRDFRHLFPYLPQQSGYNKRLRGACELVRHMIRVLAQDTSLWTDDVWVVDSTPVGCGCSRETAKRSELAGWAEYGYCASHSRYFWGLRLHLVCTLGGLPVLFAPTGAKADERETLRDMLDSAPEVRASHPGQTIIGDKNYYGRDFEHDLTERHLELLRPARKGEPERAVAHLFKPLRQTIESINQTLKGQLDLKRHGAKSPTGVTVRVLSRILALTTAIWHNDKTGQPTKRSLTAYDH</sequence>
<dbReference type="Proteomes" id="UP000245992">
    <property type="component" value="Unassembled WGS sequence"/>
</dbReference>
<dbReference type="STRING" id="1440053.GCA_000718095_06933"/>
<evidence type="ECO:0000313" key="2">
    <source>
        <dbReference type="EMBL" id="PVE13645.1"/>
    </source>
</evidence>
<dbReference type="GO" id="GO:0006313">
    <property type="term" value="P:DNA transposition"/>
    <property type="evidence" value="ECO:0007669"/>
    <property type="project" value="InterPro"/>
</dbReference>